<dbReference type="GO" id="GO:0003677">
    <property type="term" value="F:DNA binding"/>
    <property type="evidence" value="ECO:0007669"/>
    <property type="project" value="InterPro"/>
</dbReference>
<dbReference type="GO" id="GO:0006313">
    <property type="term" value="P:DNA transposition"/>
    <property type="evidence" value="ECO:0007669"/>
    <property type="project" value="InterPro"/>
</dbReference>
<dbReference type="PANTHER" id="PTHR33055:SF13">
    <property type="entry name" value="TRANSPOSASE"/>
    <property type="match status" value="1"/>
</dbReference>
<gene>
    <name evidence="2" type="ORF">XpopCFBP1817_16765</name>
</gene>
<comment type="caution">
    <text evidence="2">The sequence shown here is derived from an EMBL/GenBank/DDBJ whole genome shotgun (WGS) entry which is preliminary data.</text>
</comment>
<accession>A0A2S7EIZ0</accession>
<dbReference type="Pfam" id="PF01548">
    <property type="entry name" value="DEDD_Tnp_IS110"/>
    <property type="match status" value="1"/>
</dbReference>
<name>A0A2S7EIZ0_9XANT</name>
<dbReference type="PANTHER" id="PTHR33055">
    <property type="entry name" value="TRANSPOSASE FOR INSERTION SEQUENCE ELEMENT IS1111A"/>
    <property type="match status" value="1"/>
</dbReference>
<keyword evidence="3" id="KW-1185">Reference proteome</keyword>
<dbReference type="Proteomes" id="UP000239939">
    <property type="component" value="Unassembled WGS sequence"/>
</dbReference>
<feature type="domain" description="Transposase IS110-like N-terminal" evidence="1">
    <location>
        <begin position="10"/>
        <end position="69"/>
    </location>
</feature>
<proteinExistence type="predicted"/>
<dbReference type="EMBL" id="MDEJ01000131">
    <property type="protein sequence ID" value="PPU90177.1"/>
    <property type="molecule type" value="Genomic_DNA"/>
</dbReference>
<protein>
    <recommendedName>
        <fullName evidence="1">Transposase IS110-like N-terminal domain-containing protein</fullName>
    </recommendedName>
</protein>
<dbReference type="AlphaFoldDB" id="A0A2S7EIZ0"/>
<dbReference type="InterPro" id="IPR002525">
    <property type="entry name" value="Transp_IS110-like_N"/>
</dbReference>
<organism evidence="2 3">
    <name type="scientific">Xanthomonas populi</name>
    <dbReference type="NCBI Taxonomy" id="53414"/>
    <lineage>
        <taxon>Bacteria</taxon>
        <taxon>Pseudomonadati</taxon>
        <taxon>Pseudomonadota</taxon>
        <taxon>Gammaproteobacteria</taxon>
        <taxon>Lysobacterales</taxon>
        <taxon>Lysobacteraceae</taxon>
        <taxon>Xanthomonas</taxon>
    </lineage>
</organism>
<dbReference type="GO" id="GO:0004803">
    <property type="term" value="F:transposase activity"/>
    <property type="evidence" value="ECO:0007669"/>
    <property type="project" value="InterPro"/>
</dbReference>
<sequence>MMTVETQTRGQRAKTDRLDARVLAHFARAIQPAQRALPDEAAQAFTDQLARRRQWVEMLSMEKTRLKQATNTQGHHDMKLHIQGPEERLRALEAGLRQSVEQLPAWHAKHDLLSEVKGVGEVTVLT</sequence>
<reference evidence="3" key="1">
    <citation type="submission" date="2016-08" db="EMBL/GenBank/DDBJ databases">
        <authorList>
            <person name="Merda D."/>
            <person name="Briand M."/>
            <person name="Taghouti G."/>
            <person name="Carrere S."/>
            <person name="Gouzy J."/>
            <person name="Portier P."/>
            <person name="Jacques M.-A."/>
            <person name="Fischer-Le Saux M."/>
        </authorList>
    </citation>
    <scope>NUCLEOTIDE SEQUENCE [LARGE SCALE GENOMIC DNA]</scope>
    <source>
        <strain evidence="3">CFBP1817</strain>
    </source>
</reference>
<evidence type="ECO:0000313" key="3">
    <source>
        <dbReference type="Proteomes" id="UP000239939"/>
    </source>
</evidence>
<evidence type="ECO:0000313" key="2">
    <source>
        <dbReference type="EMBL" id="PPU90177.1"/>
    </source>
</evidence>
<evidence type="ECO:0000259" key="1">
    <source>
        <dbReference type="Pfam" id="PF01548"/>
    </source>
</evidence>
<dbReference type="InterPro" id="IPR047650">
    <property type="entry name" value="Transpos_IS110"/>
</dbReference>